<feature type="transmembrane region" description="Helical" evidence="1">
    <location>
        <begin position="76"/>
        <end position="96"/>
    </location>
</feature>
<sequence length="102" mass="12031">MLITSYLTLTNSRRNFNYFRRYVRLESNILEVISMTDEQNHRPVNTKLQAEIESRLNQHKVPKIDKKPRTRLEKMTLVMSWFMVILMAGSVIYAAISALGWL</sequence>
<evidence type="ECO:0000313" key="3">
    <source>
        <dbReference type="Proteomes" id="UP000004283"/>
    </source>
</evidence>
<comment type="caution">
    <text evidence="2">The sequence shown here is derived from an EMBL/GenBank/DDBJ whole genome shotgun (WGS) entry which is preliminary data.</text>
</comment>
<dbReference type="HOGENOM" id="CLU_2273904_0_0_9"/>
<dbReference type="AlphaFoldDB" id="C2KJX5"/>
<organism evidence="2 3">
    <name type="scientific">Leuconostoc mesenteroides subsp. cremoris ATCC 19254</name>
    <dbReference type="NCBI Taxonomy" id="586220"/>
    <lineage>
        <taxon>Bacteria</taxon>
        <taxon>Bacillati</taxon>
        <taxon>Bacillota</taxon>
        <taxon>Bacilli</taxon>
        <taxon>Lactobacillales</taxon>
        <taxon>Lactobacillaceae</taxon>
        <taxon>Leuconostoc</taxon>
    </lineage>
</organism>
<dbReference type="EMBL" id="ACKV01000042">
    <property type="protein sequence ID" value="EEJ42478.1"/>
    <property type="molecule type" value="Genomic_DNA"/>
</dbReference>
<evidence type="ECO:0000313" key="2">
    <source>
        <dbReference type="EMBL" id="EEJ42478.1"/>
    </source>
</evidence>
<keyword evidence="1" id="KW-0472">Membrane</keyword>
<evidence type="ECO:0000256" key="1">
    <source>
        <dbReference type="SAM" id="Phobius"/>
    </source>
</evidence>
<evidence type="ECO:0008006" key="4">
    <source>
        <dbReference type="Google" id="ProtNLM"/>
    </source>
</evidence>
<accession>C2KJX5</accession>
<dbReference type="Proteomes" id="UP000004283">
    <property type="component" value="Unassembled WGS sequence"/>
</dbReference>
<dbReference type="InterPro" id="IPR025270">
    <property type="entry name" value="DUF4044"/>
</dbReference>
<name>C2KJX5_LEUMC</name>
<dbReference type="Pfam" id="PF13253">
    <property type="entry name" value="DUF4044"/>
    <property type="match status" value="1"/>
</dbReference>
<gene>
    <name evidence="2" type="ORF">HMPREF0555_0941</name>
</gene>
<keyword evidence="1" id="KW-0812">Transmembrane</keyword>
<reference evidence="2 3" key="1">
    <citation type="submission" date="2009-04" db="EMBL/GenBank/DDBJ databases">
        <authorList>
            <person name="Qin X."/>
            <person name="Bachman B."/>
            <person name="Battles P."/>
            <person name="Bell A."/>
            <person name="Bess C."/>
            <person name="Bickham C."/>
            <person name="Chaboub L."/>
            <person name="Chen D."/>
            <person name="Coyle M."/>
            <person name="Deiros D.R."/>
            <person name="Dinh H."/>
            <person name="Forbes L."/>
            <person name="Fowler G."/>
            <person name="Francisco L."/>
            <person name="Fu Q."/>
            <person name="Gubbala S."/>
            <person name="Hale W."/>
            <person name="Han Y."/>
            <person name="Hemphill L."/>
            <person name="Highlander S.K."/>
            <person name="Hirani K."/>
            <person name="Hogues M."/>
            <person name="Jackson L."/>
            <person name="Jakkamsetti A."/>
            <person name="Javaid M."/>
            <person name="Jiang H."/>
            <person name="Korchina V."/>
            <person name="Kovar C."/>
            <person name="Lara F."/>
            <person name="Lee S."/>
            <person name="Mata R."/>
            <person name="Mathew T."/>
            <person name="Moen C."/>
            <person name="Morales K."/>
            <person name="Munidasa M."/>
            <person name="Nazareth L."/>
            <person name="Ngo R."/>
            <person name="Nguyen L."/>
            <person name="Okwuonu G."/>
            <person name="Ongeri F."/>
            <person name="Patil S."/>
            <person name="Petrosino J."/>
            <person name="Pham C."/>
            <person name="Pham P."/>
            <person name="Pu L.-L."/>
            <person name="Puazo M."/>
            <person name="Raj R."/>
            <person name="Reid J."/>
            <person name="Rouhana J."/>
            <person name="Saada N."/>
            <person name="Shang Y."/>
            <person name="Simmons D."/>
            <person name="Thornton R."/>
            <person name="Warren J."/>
            <person name="Weissenberger G."/>
            <person name="Zhang J."/>
            <person name="Zhang L."/>
            <person name="Zhou C."/>
            <person name="Zhu D."/>
            <person name="Muzny D."/>
            <person name="Worley K."/>
            <person name="Gibbs R."/>
        </authorList>
    </citation>
    <scope>NUCLEOTIDE SEQUENCE [LARGE SCALE GENOMIC DNA]</scope>
    <source>
        <strain evidence="2 3">ATCC 19254</strain>
    </source>
</reference>
<protein>
    <recommendedName>
        <fullName evidence="4">DUF4044 domain-containing protein</fullName>
    </recommendedName>
</protein>
<keyword evidence="1" id="KW-1133">Transmembrane helix</keyword>
<proteinExistence type="predicted"/>